<dbReference type="EMBL" id="FXUG01000008">
    <property type="protein sequence ID" value="SMP63221.1"/>
    <property type="molecule type" value="Genomic_DNA"/>
</dbReference>
<dbReference type="PANTHER" id="PTHR46112:SF3">
    <property type="entry name" value="AMINOPEPTIDASE YPDF"/>
    <property type="match status" value="1"/>
</dbReference>
<evidence type="ECO:0000256" key="1">
    <source>
        <dbReference type="ARBA" id="ARBA00022670"/>
    </source>
</evidence>
<evidence type="ECO:0000256" key="6">
    <source>
        <dbReference type="SAM" id="MobiDB-lite"/>
    </source>
</evidence>
<keyword evidence="9" id="KW-1185">Reference proteome</keyword>
<dbReference type="PROSITE" id="PS00491">
    <property type="entry name" value="PROLINE_PEPTIDASE"/>
    <property type="match status" value="1"/>
</dbReference>
<keyword evidence="1" id="KW-0645">Protease</keyword>
<name>A0ABY1Q9S1_9BACT</name>
<evidence type="ECO:0000256" key="4">
    <source>
        <dbReference type="ARBA" id="ARBA00023049"/>
    </source>
</evidence>
<sequence length="411" mass="44713">MIHQSLSINGSHDSSSKDRTSDQPTATVFAGLADRNANLFRRIGLPLGDPTAWIELPSGETIRIVRDLEMGRVIEAADKAAAELPASTPPHRVACPADFQPPSGLSGDRETAVAQSVAACLIEHKVKRVRADRSLPLIYAWHLAEAGIPIDYDDELGVRDRRVKTQAELEAMAHAQHVTEQVMFEVCHRIATASVDDDGHLFQDDELMTSERVVNYAMRGFMERGFTMSHGAIVAAAPYSADCHHSGTGPLSTGVPIIVDLYPRDELTRYNGDCTRTVVHGTPSEEVVRMHAAVVAAKAAAEAQLFPGRTAESVHLASDGELMKAGYPYSRGEFTDEPSIQHGTGHGIGLEVHEPILLDHGGEAMLEGEVFTVEPGLYGRRLGGVRIEDMLLVTKDGPKNFNQLQYGLNWE</sequence>
<dbReference type="InterPro" id="IPR001131">
    <property type="entry name" value="Peptidase_M24B_aminopep-P_CS"/>
</dbReference>
<proteinExistence type="inferred from homology"/>
<dbReference type="GO" id="GO:0004177">
    <property type="term" value="F:aminopeptidase activity"/>
    <property type="evidence" value="ECO:0007669"/>
    <property type="project" value="UniProtKB-KW"/>
</dbReference>
<dbReference type="Pfam" id="PF00557">
    <property type="entry name" value="Peptidase_M24"/>
    <property type="match status" value="1"/>
</dbReference>
<accession>A0ABY1Q9S1</accession>
<dbReference type="InterPro" id="IPR036005">
    <property type="entry name" value="Creatinase/aminopeptidase-like"/>
</dbReference>
<dbReference type="Proteomes" id="UP001158067">
    <property type="component" value="Unassembled WGS sequence"/>
</dbReference>
<evidence type="ECO:0000313" key="9">
    <source>
        <dbReference type="Proteomes" id="UP001158067"/>
    </source>
</evidence>
<evidence type="ECO:0000256" key="5">
    <source>
        <dbReference type="RuleBase" id="RU000590"/>
    </source>
</evidence>
<dbReference type="RefSeq" id="WP_283433420.1">
    <property type="nucleotide sequence ID" value="NZ_CAWLDM010000001.1"/>
</dbReference>
<dbReference type="Gene3D" id="3.90.230.10">
    <property type="entry name" value="Creatinase/methionine aminopeptidase superfamily"/>
    <property type="match status" value="1"/>
</dbReference>
<feature type="region of interest" description="Disordered" evidence="6">
    <location>
        <begin position="1"/>
        <end position="23"/>
    </location>
</feature>
<feature type="compositionally biased region" description="Polar residues" evidence="6">
    <location>
        <begin position="1"/>
        <end position="13"/>
    </location>
</feature>
<feature type="domain" description="Peptidase M24" evidence="7">
    <location>
        <begin position="170"/>
        <end position="395"/>
    </location>
</feature>
<dbReference type="PANTHER" id="PTHR46112">
    <property type="entry name" value="AMINOPEPTIDASE"/>
    <property type="match status" value="1"/>
</dbReference>
<keyword evidence="8" id="KW-0031">Aminopeptidase</keyword>
<comment type="caution">
    <text evidence="8">The sequence shown here is derived from an EMBL/GenBank/DDBJ whole genome shotgun (WGS) entry which is preliminary data.</text>
</comment>
<dbReference type="InterPro" id="IPR000994">
    <property type="entry name" value="Pept_M24"/>
</dbReference>
<gene>
    <name evidence="8" type="ORF">SAMN06265222_10840</name>
</gene>
<reference evidence="8 9" key="1">
    <citation type="submission" date="2017-05" db="EMBL/GenBank/DDBJ databases">
        <authorList>
            <person name="Varghese N."/>
            <person name="Submissions S."/>
        </authorList>
    </citation>
    <scope>NUCLEOTIDE SEQUENCE [LARGE SCALE GENOMIC DNA]</scope>
    <source>
        <strain evidence="8 9">DSM 25457</strain>
    </source>
</reference>
<dbReference type="CDD" id="cd01066">
    <property type="entry name" value="APP_MetAP"/>
    <property type="match status" value="1"/>
</dbReference>
<evidence type="ECO:0000259" key="7">
    <source>
        <dbReference type="Pfam" id="PF00557"/>
    </source>
</evidence>
<evidence type="ECO:0000313" key="8">
    <source>
        <dbReference type="EMBL" id="SMP63221.1"/>
    </source>
</evidence>
<protein>
    <submittedName>
        <fullName evidence="8">Xaa-Pro aminopeptidase</fullName>
    </submittedName>
</protein>
<keyword evidence="2 5" id="KW-0479">Metal-binding</keyword>
<keyword evidence="4" id="KW-0482">Metalloprotease</keyword>
<organism evidence="8 9">
    <name type="scientific">Neorhodopirellula lusitana</name>
    <dbReference type="NCBI Taxonomy" id="445327"/>
    <lineage>
        <taxon>Bacteria</taxon>
        <taxon>Pseudomonadati</taxon>
        <taxon>Planctomycetota</taxon>
        <taxon>Planctomycetia</taxon>
        <taxon>Pirellulales</taxon>
        <taxon>Pirellulaceae</taxon>
        <taxon>Neorhodopirellula</taxon>
    </lineage>
</organism>
<dbReference type="InterPro" id="IPR050659">
    <property type="entry name" value="Peptidase_M24B"/>
</dbReference>
<keyword evidence="3" id="KW-0378">Hydrolase</keyword>
<evidence type="ECO:0000256" key="2">
    <source>
        <dbReference type="ARBA" id="ARBA00022723"/>
    </source>
</evidence>
<dbReference type="SUPFAM" id="SSF55920">
    <property type="entry name" value="Creatinase/aminopeptidase"/>
    <property type="match status" value="1"/>
</dbReference>
<comment type="similarity">
    <text evidence="5">Belongs to the peptidase M24B family.</text>
</comment>
<evidence type="ECO:0000256" key="3">
    <source>
        <dbReference type="ARBA" id="ARBA00022801"/>
    </source>
</evidence>